<dbReference type="OrthoDB" id="1713174at2759"/>
<evidence type="ECO:0000256" key="3">
    <source>
        <dbReference type="SAM" id="MobiDB-lite"/>
    </source>
</evidence>
<sequence>MICLNLLSLLVAQENVKYAKFRCQGLEFRDDLDFIFGETVEITQCQWTPTLGVPIESNGKNTIDDVSLENLESDDDDVVLVENTKSKKKTKVSPDIGEKGTRGKTKVETATTMKNTFERLVQAIESHNEVEKAEIAASSHVHGQYSIPDCVKILKSVKEDGLLDGQQFIYALEMLKDETAIAFDYHMKYLMKQGNKDLYSHGWTWVRETLNTPDGTHISTIVPTKDQIRYIGRKGYPTQNVMLVCNLDMLFTFVVVGWPDIAHDTRILSSVIEEMKSVFPHPPEGKYYLVDAEYPNMKGYLSPYKGERSFYQATRTRKKKPQPPKSFAQAVSNVCEIPLSQLPKACVKGDRLAISIPKGDYVAGLDACKHNLHGRIIWPKGATPLTVSDLKSKLSSSLWKDLSKFGVSSLGKGYYEFVFSTLEDVRRVRSIASWNLNPGILKLFTWSKDFNPRVQQNISAQVWVRFYGLSQEYWRPMIERTFGQFVRVLVDMDLSQTLRDKLKIVGNQLKNPPKSDGRVIKEKENEIIIVESDKVEVEPVNLSNSAEVTSKHNDTDKMLEVSHKASTKQYLILLSNKSFKGTERSAASLKSADEGNVDEVSSQGSQSFVDATQNHSVKSVSEGDKGQSQDNNTVTPENVKKDMDLLKDSWANMAENEEEEERLLQYLDKTPSQPCMYWNTRGLANSPTRLALKSLNLNPLVLASDEQQVTFCITENNKTFALTAIYAATTYLKRRKLWNSLNILQSQHALPWCFLGDFNAILGAHEHRGRVSPARLPMEDFQKWTDEFNLIHLPTTRAEFAWMNDRRGLRYAERRLDRAVCNQA</sequence>
<evidence type="ECO:0000313" key="6">
    <source>
        <dbReference type="Proteomes" id="UP000242715"/>
    </source>
</evidence>
<gene>
    <name evidence="5" type="ORF">TSUD_406710</name>
</gene>
<name>A0A2Z6P339_TRISU</name>
<evidence type="ECO:0000313" key="5">
    <source>
        <dbReference type="EMBL" id="GAU48963.1"/>
    </source>
</evidence>
<feature type="compositionally biased region" description="Polar residues" evidence="3">
    <location>
        <begin position="599"/>
        <end position="619"/>
    </location>
</feature>
<dbReference type="InterPro" id="IPR027806">
    <property type="entry name" value="HARBI1_dom"/>
</dbReference>
<dbReference type="PANTHER" id="PTHR31286:SF176">
    <property type="entry name" value="DUF4283 DOMAIN PROTEIN"/>
    <property type="match status" value="1"/>
</dbReference>
<keyword evidence="6" id="KW-1185">Reference proteome</keyword>
<dbReference type="PANTHER" id="PTHR31286">
    <property type="entry name" value="GLYCINE-RICH CELL WALL STRUCTURAL PROTEIN 1.8-LIKE"/>
    <property type="match status" value="1"/>
</dbReference>
<evidence type="ECO:0000259" key="4">
    <source>
        <dbReference type="Pfam" id="PF13359"/>
    </source>
</evidence>
<dbReference type="AlphaFoldDB" id="A0A2Z6P339"/>
<dbReference type="InterPro" id="IPR040256">
    <property type="entry name" value="At4g02000-like"/>
</dbReference>
<protein>
    <recommendedName>
        <fullName evidence="4">DDE Tnp4 domain-containing protein</fullName>
    </recommendedName>
</protein>
<dbReference type="SUPFAM" id="SSF56219">
    <property type="entry name" value="DNase I-like"/>
    <property type="match status" value="1"/>
</dbReference>
<feature type="domain" description="DDE Tnp4" evidence="4">
    <location>
        <begin position="214"/>
        <end position="317"/>
    </location>
</feature>
<dbReference type="Gene3D" id="3.60.10.10">
    <property type="entry name" value="Endonuclease/exonuclease/phosphatase"/>
    <property type="match status" value="1"/>
</dbReference>
<dbReference type="InterPro" id="IPR036691">
    <property type="entry name" value="Endo/exonu/phosph_ase_sf"/>
</dbReference>
<proteinExistence type="predicted"/>
<keyword evidence="2" id="KW-0479">Metal-binding</keyword>
<dbReference type="EMBL" id="DF974498">
    <property type="protein sequence ID" value="GAU48963.1"/>
    <property type="molecule type" value="Genomic_DNA"/>
</dbReference>
<feature type="region of interest" description="Disordered" evidence="3">
    <location>
        <begin position="589"/>
        <end position="641"/>
    </location>
</feature>
<reference evidence="6" key="1">
    <citation type="journal article" date="2017" name="Front. Plant Sci.">
        <title>Climate Clever Clovers: New Paradigm to Reduce the Environmental Footprint of Ruminants by Breeding Low Methanogenic Forages Utilizing Haplotype Variation.</title>
        <authorList>
            <person name="Kaur P."/>
            <person name="Appels R."/>
            <person name="Bayer P.E."/>
            <person name="Keeble-Gagnere G."/>
            <person name="Wang J."/>
            <person name="Hirakawa H."/>
            <person name="Shirasawa K."/>
            <person name="Vercoe P."/>
            <person name="Stefanova K."/>
            <person name="Durmic Z."/>
            <person name="Nichols P."/>
            <person name="Revell C."/>
            <person name="Isobe S.N."/>
            <person name="Edwards D."/>
            <person name="Erskine W."/>
        </authorList>
    </citation>
    <scope>NUCLEOTIDE SEQUENCE [LARGE SCALE GENOMIC DNA]</scope>
    <source>
        <strain evidence="6">cv. Daliak</strain>
    </source>
</reference>
<organism evidence="5 6">
    <name type="scientific">Trifolium subterraneum</name>
    <name type="common">Subterranean clover</name>
    <dbReference type="NCBI Taxonomy" id="3900"/>
    <lineage>
        <taxon>Eukaryota</taxon>
        <taxon>Viridiplantae</taxon>
        <taxon>Streptophyta</taxon>
        <taxon>Embryophyta</taxon>
        <taxon>Tracheophyta</taxon>
        <taxon>Spermatophyta</taxon>
        <taxon>Magnoliopsida</taxon>
        <taxon>eudicotyledons</taxon>
        <taxon>Gunneridae</taxon>
        <taxon>Pentapetalae</taxon>
        <taxon>rosids</taxon>
        <taxon>fabids</taxon>
        <taxon>Fabales</taxon>
        <taxon>Fabaceae</taxon>
        <taxon>Papilionoideae</taxon>
        <taxon>50 kb inversion clade</taxon>
        <taxon>NPAAA clade</taxon>
        <taxon>Hologalegina</taxon>
        <taxon>IRL clade</taxon>
        <taxon>Trifolieae</taxon>
        <taxon>Trifolium</taxon>
    </lineage>
</organism>
<evidence type="ECO:0000256" key="2">
    <source>
        <dbReference type="ARBA" id="ARBA00022723"/>
    </source>
</evidence>
<comment type="cofactor">
    <cofactor evidence="1">
        <name>a divalent metal cation</name>
        <dbReference type="ChEBI" id="CHEBI:60240"/>
    </cofactor>
</comment>
<dbReference type="Pfam" id="PF13359">
    <property type="entry name" value="DDE_Tnp_4"/>
    <property type="match status" value="1"/>
</dbReference>
<dbReference type="GO" id="GO:0046872">
    <property type="term" value="F:metal ion binding"/>
    <property type="evidence" value="ECO:0007669"/>
    <property type="project" value="UniProtKB-KW"/>
</dbReference>
<accession>A0A2Z6P339</accession>
<dbReference type="Proteomes" id="UP000242715">
    <property type="component" value="Unassembled WGS sequence"/>
</dbReference>
<evidence type="ECO:0000256" key="1">
    <source>
        <dbReference type="ARBA" id="ARBA00001968"/>
    </source>
</evidence>